<gene>
    <name evidence="3" type="ORF">SAMN05421812_107342</name>
</gene>
<evidence type="ECO:0000259" key="2">
    <source>
        <dbReference type="PROSITE" id="PS50263"/>
    </source>
</evidence>
<proteinExistence type="inferred from homology"/>
<dbReference type="CDD" id="cd07197">
    <property type="entry name" value="nitrilase"/>
    <property type="match status" value="1"/>
</dbReference>
<accession>A0A239N8B6</accession>
<dbReference type="InterPro" id="IPR003010">
    <property type="entry name" value="C-N_Hydrolase"/>
</dbReference>
<keyword evidence="4" id="KW-1185">Reference proteome</keyword>
<dbReference type="Gene3D" id="3.60.110.10">
    <property type="entry name" value="Carbon-nitrogen hydrolase"/>
    <property type="match status" value="1"/>
</dbReference>
<dbReference type="EMBL" id="FZPH01000007">
    <property type="protein sequence ID" value="SNT50684.1"/>
    <property type="molecule type" value="Genomic_DNA"/>
</dbReference>
<feature type="domain" description="CN hydrolase" evidence="2">
    <location>
        <begin position="1"/>
        <end position="146"/>
    </location>
</feature>
<dbReference type="PROSITE" id="PS50263">
    <property type="entry name" value="CN_HYDROLASE"/>
    <property type="match status" value="1"/>
</dbReference>
<reference evidence="3 4" key="1">
    <citation type="submission" date="2017-06" db="EMBL/GenBank/DDBJ databases">
        <authorList>
            <person name="Kim H.J."/>
            <person name="Triplett B.A."/>
        </authorList>
    </citation>
    <scope>NUCLEOTIDE SEQUENCE [LARGE SCALE GENOMIC DNA]</scope>
    <source>
        <strain evidence="3 4">CGMCC 4.5593</strain>
    </source>
</reference>
<evidence type="ECO:0000313" key="4">
    <source>
        <dbReference type="Proteomes" id="UP000198362"/>
    </source>
</evidence>
<evidence type="ECO:0000256" key="1">
    <source>
        <dbReference type="ARBA" id="ARBA00010613"/>
    </source>
</evidence>
<comment type="similarity">
    <text evidence="1">Belongs to the carbon-nitrogen hydrolase superfamily. NIT1/NIT2 family.</text>
</comment>
<dbReference type="InterPro" id="IPR036526">
    <property type="entry name" value="C-N_Hydrolase_sf"/>
</dbReference>
<evidence type="ECO:0000313" key="3">
    <source>
        <dbReference type="EMBL" id="SNT50684.1"/>
    </source>
</evidence>
<dbReference type="GO" id="GO:0016787">
    <property type="term" value="F:hydrolase activity"/>
    <property type="evidence" value="ECO:0007669"/>
    <property type="project" value="UniProtKB-KW"/>
</dbReference>
<name>A0A239N8B6_9ACTN</name>
<organism evidence="3 4">
    <name type="scientific">Asanoa hainanensis</name>
    <dbReference type="NCBI Taxonomy" id="560556"/>
    <lineage>
        <taxon>Bacteria</taxon>
        <taxon>Bacillati</taxon>
        <taxon>Actinomycetota</taxon>
        <taxon>Actinomycetes</taxon>
        <taxon>Micromonosporales</taxon>
        <taxon>Micromonosporaceae</taxon>
        <taxon>Asanoa</taxon>
    </lineage>
</organism>
<dbReference type="Proteomes" id="UP000198362">
    <property type="component" value="Unassembled WGS sequence"/>
</dbReference>
<dbReference type="PANTHER" id="PTHR23088">
    <property type="entry name" value="NITRILASE-RELATED"/>
    <property type="match status" value="1"/>
</dbReference>
<dbReference type="SUPFAM" id="SSF56317">
    <property type="entry name" value="Carbon-nitrogen hydrolase"/>
    <property type="match status" value="1"/>
</dbReference>
<dbReference type="PANTHER" id="PTHR23088:SF27">
    <property type="entry name" value="DEAMINATED GLUTATHIONE AMIDASE"/>
    <property type="match status" value="1"/>
</dbReference>
<sequence>MATKGEADLLLFPECFLQGYLVTDQHVRDHALKIDDPVLTRLAGIRPLVVLGMIEEAGGRFYNTAVVVGDGKVVGRYRKTFLTAGEAVFTAGDDYPVFDHHGVRFGVNICYDTRFPEAAAAVAARGAQVLLVPAQNMMRRENAFWW</sequence>
<dbReference type="AlphaFoldDB" id="A0A239N8B6"/>
<keyword evidence="3" id="KW-0378">Hydrolase</keyword>
<dbReference type="Pfam" id="PF00795">
    <property type="entry name" value="CN_hydrolase"/>
    <property type="match status" value="1"/>
</dbReference>
<protein>
    <submittedName>
        <fullName evidence="3">Carbon-nitrogen hydrolase</fullName>
    </submittedName>
</protein>